<gene>
    <name evidence="2" type="ORF">SARC_14687</name>
</gene>
<dbReference type="EMBL" id="KQ246555">
    <property type="protein sequence ID" value="KNC72753.1"/>
    <property type="molecule type" value="Genomic_DNA"/>
</dbReference>
<dbReference type="SUPFAM" id="SSF56645">
    <property type="entry name" value="Acyl-CoA dehydrogenase NM domain-like"/>
    <property type="match status" value="1"/>
</dbReference>
<dbReference type="Pfam" id="PF02771">
    <property type="entry name" value="Acyl-CoA_dh_N"/>
    <property type="match status" value="1"/>
</dbReference>
<dbReference type="GO" id="GO:0006552">
    <property type="term" value="P:L-leucine catabolic process"/>
    <property type="evidence" value="ECO:0007669"/>
    <property type="project" value="TreeGrafter"/>
</dbReference>
<dbReference type="GO" id="GO:0005739">
    <property type="term" value="C:mitochondrion"/>
    <property type="evidence" value="ECO:0007669"/>
    <property type="project" value="TreeGrafter"/>
</dbReference>
<dbReference type="Gene3D" id="1.10.540.10">
    <property type="entry name" value="Acyl-CoA dehydrogenase/oxidase, N-terminal domain"/>
    <property type="match status" value="1"/>
</dbReference>
<sequence length="93" mass="10401">MLSNFVKLRGLSVPARSAPCVVQACRSIMTDSLSQLTEDQVALRDSVHKFAKEELAPYANEIDRTNNFDQLRPFWKKLGDMGLLGITAPEEYG</sequence>
<feature type="non-terminal residue" evidence="2">
    <location>
        <position position="93"/>
    </location>
</feature>
<dbReference type="eggNOG" id="KOG0141">
    <property type="taxonomic scope" value="Eukaryota"/>
</dbReference>
<keyword evidence="3" id="KW-1185">Reference proteome</keyword>
<protein>
    <recommendedName>
        <fullName evidence="1">Acyl-CoA dehydrogenase/oxidase N-terminal domain-containing protein</fullName>
    </recommendedName>
</protein>
<name>A0A0L0F9G3_9EUKA</name>
<dbReference type="InterPro" id="IPR037069">
    <property type="entry name" value="AcylCoA_DH/ox_N_sf"/>
</dbReference>
<dbReference type="AlphaFoldDB" id="A0A0L0F9G3"/>
<accession>A0A0L0F9G3</accession>
<feature type="domain" description="Acyl-CoA dehydrogenase/oxidase N-terminal" evidence="1">
    <location>
        <begin position="37"/>
        <end position="93"/>
    </location>
</feature>
<dbReference type="GO" id="GO:0050660">
    <property type="term" value="F:flavin adenine dinucleotide binding"/>
    <property type="evidence" value="ECO:0007669"/>
    <property type="project" value="InterPro"/>
</dbReference>
<evidence type="ECO:0000259" key="1">
    <source>
        <dbReference type="Pfam" id="PF02771"/>
    </source>
</evidence>
<dbReference type="InterPro" id="IPR009100">
    <property type="entry name" value="AcylCoA_DH/oxidase_NM_dom_sf"/>
</dbReference>
<dbReference type="GeneID" id="25915191"/>
<dbReference type="Proteomes" id="UP000054560">
    <property type="component" value="Unassembled WGS sequence"/>
</dbReference>
<reference evidence="2 3" key="1">
    <citation type="submission" date="2011-02" db="EMBL/GenBank/DDBJ databases">
        <title>The Genome Sequence of Sphaeroforma arctica JP610.</title>
        <authorList>
            <consortium name="The Broad Institute Genome Sequencing Platform"/>
            <person name="Russ C."/>
            <person name="Cuomo C."/>
            <person name="Young S.K."/>
            <person name="Zeng Q."/>
            <person name="Gargeya S."/>
            <person name="Alvarado L."/>
            <person name="Berlin A."/>
            <person name="Chapman S.B."/>
            <person name="Chen Z."/>
            <person name="Freedman E."/>
            <person name="Gellesch M."/>
            <person name="Goldberg J."/>
            <person name="Griggs A."/>
            <person name="Gujja S."/>
            <person name="Heilman E."/>
            <person name="Heiman D."/>
            <person name="Howarth C."/>
            <person name="Mehta T."/>
            <person name="Neiman D."/>
            <person name="Pearson M."/>
            <person name="Roberts A."/>
            <person name="Saif S."/>
            <person name="Shea T."/>
            <person name="Shenoy N."/>
            <person name="Sisk P."/>
            <person name="Stolte C."/>
            <person name="Sykes S."/>
            <person name="White J."/>
            <person name="Yandava C."/>
            <person name="Burger G."/>
            <person name="Gray M.W."/>
            <person name="Holland P.W.H."/>
            <person name="King N."/>
            <person name="Lang F.B.F."/>
            <person name="Roger A.J."/>
            <person name="Ruiz-Trillo I."/>
            <person name="Haas B."/>
            <person name="Nusbaum C."/>
            <person name="Birren B."/>
        </authorList>
    </citation>
    <scope>NUCLEOTIDE SEQUENCE [LARGE SCALE GENOMIC DNA]</scope>
    <source>
        <strain evidence="2 3">JP610</strain>
    </source>
</reference>
<proteinExistence type="predicted"/>
<dbReference type="PANTHER" id="PTHR43884:SF12">
    <property type="entry name" value="ISOVALERYL-COA DEHYDROGENASE, MITOCHONDRIAL-RELATED"/>
    <property type="match status" value="1"/>
</dbReference>
<dbReference type="PANTHER" id="PTHR43884">
    <property type="entry name" value="ACYL-COA DEHYDROGENASE"/>
    <property type="match status" value="1"/>
</dbReference>
<dbReference type="GO" id="GO:0008470">
    <property type="term" value="F:3-methylbutanoyl-CoA dehydrogenase activity"/>
    <property type="evidence" value="ECO:0007669"/>
    <property type="project" value="TreeGrafter"/>
</dbReference>
<organism evidence="2 3">
    <name type="scientific">Sphaeroforma arctica JP610</name>
    <dbReference type="NCBI Taxonomy" id="667725"/>
    <lineage>
        <taxon>Eukaryota</taxon>
        <taxon>Ichthyosporea</taxon>
        <taxon>Ichthyophonida</taxon>
        <taxon>Sphaeroforma</taxon>
    </lineage>
</organism>
<dbReference type="RefSeq" id="XP_014146655.1">
    <property type="nucleotide sequence ID" value="XM_014291180.1"/>
</dbReference>
<evidence type="ECO:0000313" key="2">
    <source>
        <dbReference type="EMBL" id="KNC72753.1"/>
    </source>
</evidence>
<dbReference type="STRING" id="667725.A0A0L0F9G3"/>
<dbReference type="OrthoDB" id="9988775at2759"/>
<evidence type="ECO:0000313" key="3">
    <source>
        <dbReference type="Proteomes" id="UP000054560"/>
    </source>
</evidence>
<dbReference type="InterPro" id="IPR013786">
    <property type="entry name" value="AcylCoA_DH/ox_N"/>
</dbReference>